<dbReference type="InterPro" id="IPR052969">
    <property type="entry name" value="Thr-specific_kinase-like"/>
</dbReference>
<feature type="compositionally biased region" description="Polar residues" evidence="4">
    <location>
        <begin position="29"/>
        <end position="38"/>
    </location>
</feature>
<proteinExistence type="predicted"/>
<dbReference type="STRING" id="926556.Echvi_3124"/>
<dbReference type="OrthoDB" id="9805121at2"/>
<sequence>MKRSLLRFLLFFALPMIFYSCESNLDSTDPKSDSSNGELDSFYAGEGSGTPNGSGNGQAPPPQPGLITAGEWNDLDHWEFWQNLLNEKDFGKMPDYWGINLRHRIPLQLNRPNGSPAVNVKVALKSGNETIWEARTDNSGRAELWGNIFSTPQSRMLLENLTISIEDGNKLIELSQTNYQQPQVITYLPQHYAANQAEIAFVVDATGSMGDELEYLKTELLDVIQRAKSENPSTTFLTGTVFYRDIGDEYVTRQSPFTTDITSTLSFIKDQEANGGGDFPEAVHTALSKAIKALQWTSSGRARLLFLLLDAPPHYDAQVIDEIHGLTQLAAANGIKIIPVTASGIDKETEFLMRLLGNATNGTYVFITNHSGIGNDHLEPSIGEYEVEFLNDLMVRLIGEAVQ</sequence>
<dbReference type="GO" id="GO:0005737">
    <property type="term" value="C:cytoplasm"/>
    <property type="evidence" value="ECO:0007669"/>
    <property type="project" value="TreeGrafter"/>
</dbReference>
<dbReference type="PATRIC" id="fig|926556.3.peg.3298"/>
<accession>L0G1D7</accession>
<evidence type="ECO:0000313" key="7">
    <source>
        <dbReference type="EMBL" id="AGA79362.1"/>
    </source>
</evidence>
<dbReference type="PROSITE" id="PS51257">
    <property type="entry name" value="PROKAR_LIPOPROTEIN"/>
    <property type="match status" value="1"/>
</dbReference>
<feature type="region of interest" description="Disordered" evidence="4">
    <location>
        <begin position="29"/>
        <end position="68"/>
    </location>
</feature>
<feature type="compositionally biased region" description="Gly residues" evidence="4">
    <location>
        <begin position="46"/>
        <end position="56"/>
    </location>
</feature>
<keyword evidence="2" id="KW-0964">Secreted</keyword>
<evidence type="ECO:0000313" key="8">
    <source>
        <dbReference type="Proteomes" id="UP000010796"/>
    </source>
</evidence>
<dbReference type="Proteomes" id="UP000010796">
    <property type="component" value="Chromosome"/>
</dbReference>
<dbReference type="eggNOG" id="COG2304">
    <property type="taxonomic scope" value="Bacteria"/>
</dbReference>
<protein>
    <submittedName>
        <fullName evidence="7">von Willebrand factor type A-like protein</fullName>
    </submittedName>
</protein>
<dbReference type="SUPFAM" id="SSF53300">
    <property type="entry name" value="vWA-like"/>
    <property type="match status" value="1"/>
</dbReference>
<evidence type="ECO:0000256" key="3">
    <source>
        <dbReference type="ARBA" id="ARBA00022729"/>
    </source>
</evidence>
<reference evidence="8" key="1">
    <citation type="submission" date="2012-02" db="EMBL/GenBank/DDBJ databases">
        <title>The complete genome of Echinicola vietnamensis DSM 17526.</title>
        <authorList>
            <person name="Lucas S."/>
            <person name="Copeland A."/>
            <person name="Lapidus A."/>
            <person name="Glavina del Rio T."/>
            <person name="Dalin E."/>
            <person name="Tice H."/>
            <person name="Bruce D."/>
            <person name="Goodwin L."/>
            <person name="Pitluck S."/>
            <person name="Peters L."/>
            <person name="Ovchinnikova G."/>
            <person name="Teshima H."/>
            <person name="Kyrpides N."/>
            <person name="Mavromatis K."/>
            <person name="Ivanova N."/>
            <person name="Brettin T."/>
            <person name="Detter J.C."/>
            <person name="Han C."/>
            <person name="Larimer F."/>
            <person name="Land M."/>
            <person name="Hauser L."/>
            <person name="Markowitz V."/>
            <person name="Cheng J.-F."/>
            <person name="Hugenholtz P."/>
            <person name="Woyke T."/>
            <person name="Wu D."/>
            <person name="Brambilla E."/>
            <person name="Klenk H.-P."/>
            <person name="Eisen J.A."/>
        </authorList>
    </citation>
    <scope>NUCLEOTIDE SEQUENCE [LARGE SCALE GENOMIC DNA]</scope>
    <source>
        <strain evidence="8">DSM 17526 / LMG 23754 / KMM 6221</strain>
    </source>
</reference>
<dbReference type="EMBL" id="CP003346">
    <property type="protein sequence ID" value="AGA79362.1"/>
    <property type="molecule type" value="Genomic_DNA"/>
</dbReference>
<dbReference type="PROSITE" id="PS50234">
    <property type="entry name" value="VWFA"/>
    <property type="match status" value="1"/>
</dbReference>
<dbReference type="PANTHER" id="PTHR47763:SF1">
    <property type="entry name" value="DUF659 DOMAIN-CONTAINING PROTEIN"/>
    <property type="match status" value="1"/>
</dbReference>
<keyword evidence="3 5" id="KW-0732">Signal</keyword>
<evidence type="ECO:0000256" key="2">
    <source>
        <dbReference type="ARBA" id="ARBA00022525"/>
    </source>
</evidence>
<dbReference type="RefSeq" id="WP_015266914.1">
    <property type="nucleotide sequence ID" value="NC_019904.1"/>
</dbReference>
<comment type="subcellular location">
    <subcellularLocation>
        <location evidence="1">Secreted</location>
    </subcellularLocation>
</comment>
<gene>
    <name evidence="7" type="ordered locus">Echvi_3124</name>
</gene>
<feature type="signal peptide" evidence="5">
    <location>
        <begin position="1"/>
        <end position="20"/>
    </location>
</feature>
<name>L0G1D7_ECHVK</name>
<evidence type="ECO:0000256" key="4">
    <source>
        <dbReference type="SAM" id="MobiDB-lite"/>
    </source>
</evidence>
<dbReference type="KEGG" id="evi:Echvi_3124"/>
<organism evidence="7 8">
    <name type="scientific">Echinicola vietnamensis (strain DSM 17526 / LMG 23754 / KMM 6221)</name>
    <dbReference type="NCBI Taxonomy" id="926556"/>
    <lineage>
        <taxon>Bacteria</taxon>
        <taxon>Pseudomonadati</taxon>
        <taxon>Bacteroidota</taxon>
        <taxon>Cytophagia</taxon>
        <taxon>Cytophagales</taxon>
        <taxon>Cyclobacteriaceae</taxon>
        <taxon>Echinicola</taxon>
    </lineage>
</organism>
<dbReference type="Pfam" id="PF25106">
    <property type="entry name" value="VWA_4"/>
    <property type="match status" value="1"/>
</dbReference>
<dbReference type="InterPro" id="IPR036465">
    <property type="entry name" value="vWFA_dom_sf"/>
</dbReference>
<dbReference type="HOGENOM" id="CLU_039388_0_0_10"/>
<dbReference type="PANTHER" id="PTHR47763">
    <property type="entry name" value="ALPHA-PROTEIN KINASE VWKA"/>
    <property type="match status" value="1"/>
</dbReference>
<evidence type="ECO:0000256" key="5">
    <source>
        <dbReference type="SAM" id="SignalP"/>
    </source>
</evidence>
<feature type="domain" description="VWFA" evidence="6">
    <location>
        <begin position="198"/>
        <end position="393"/>
    </location>
</feature>
<dbReference type="Gene3D" id="3.40.50.410">
    <property type="entry name" value="von Willebrand factor, type A domain"/>
    <property type="match status" value="1"/>
</dbReference>
<keyword evidence="8" id="KW-1185">Reference proteome</keyword>
<dbReference type="AlphaFoldDB" id="L0G1D7"/>
<evidence type="ECO:0000259" key="6">
    <source>
        <dbReference type="PROSITE" id="PS50234"/>
    </source>
</evidence>
<dbReference type="SMART" id="SM00327">
    <property type="entry name" value="VWA"/>
    <property type="match status" value="1"/>
</dbReference>
<feature type="chain" id="PRO_5003943014" evidence="5">
    <location>
        <begin position="21"/>
        <end position="403"/>
    </location>
</feature>
<dbReference type="CDD" id="cd00198">
    <property type="entry name" value="vWFA"/>
    <property type="match status" value="1"/>
</dbReference>
<evidence type="ECO:0000256" key="1">
    <source>
        <dbReference type="ARBA" id="ARBA00004613"/>
    </source>
</evidence>
<dbReference type="InterPro" id="IPR002035">
    <property type="entry name" value="VWF_A"/>
</dbReference>
<dbReference type="GO" id="GO:0004674">
    <property type="term" value="F:protein serine/threonine kinase activity"/>
    <property type="evidence" value="ECO:0007669"/>
    <property type="project" value="TreeGrafter"/>
</dbReference>
<dbReference type="InterPro" id="IPR056861">
    <property type="entry name" value="HMCN1-like_VWA"/>
</dbReference>